<dbReference type="GO" id="GO:0006751">
    <property type="term" value="P:glutathione catabolic process"/>
    <property type="evidence" value="ECO:0007669"/>
    <property type="project" value="UniProtKB-UniRule"/>
</dbReference>
<dbReference type="GO" id="GO:0036374">
    <property type="term" value="F:glutathione hydrolase activity"/>
    <property type="evidence" value="ECO:0007669"/>
    <property type="project" value="UniProtKB-UniRule"/>
</dbReference>
<reference evidence="14" key="2">
    <citation type="journal article" date="2023" name="Nat. Commun.">
        <title>Cultivation of marine bacteria of the SAR202 clade.</title>
        <authorList>
            <person name="Lim Y."/>
            <person name="Seo J.H."/>
            <person name="Giovannoni S.J."/>
            <person name="Kang I."/>
            <person name="Cho J.C."/>
        </authorList>
    </citation>
    <scope>NUCLEOTIDE SEQUENCE</scope>
    <source>
        <strain evidence="14">JH1073</strain>
    </source>
</reference>
<dbReference type="PANTHER" id="PTHR43199">
    <property type="entry name" value="GLUTATHIONE HYDROLASE"/>
    <property type="match status" value="1"/>
</dbReference>
<dbReference type="GO" id="GO:0103068">
    <property type="term" value="F:leukotriene C4 gamma-glutamyl transferase activity"/>
    <property type="evidence" value="ECO:0007669"/>
    <property type="project" value="UniProtKB-EC"/>
</dbReference>
<comment type="catalytic activity">
    <reaction evidence="1 11">
        <text>an S-substituted glutathione + H2O = an S-substituted L-cysteinylglycine + L-glutamate</text>
        <dbReference type="Rhea" id="RHEA:59468"/>
        <dbReference type="ChEBI" id="CHEBI:15377"/>
        <dbReference type="ChEBI" id="CHEBI:29985"/>
        <dbReference type="ChEBI" id="CHEBI:90779"/>
        <dbReference type="ChEBI" id="CHEBI:143103"/>
        <dbReference type="EC" id="3.4.19.13"/>
    </reaction>
</comment>
<dbReference type="NCBIfam" id="TIGR00066">
    <property type="entry name" value="g_glut_trans"/>
    <property type="match status" value="1"/>
</dbReference>
<dbReference type="Proteomes" id="UP001321249">
    <property type="component" value="Unassembled WGS sequence"/>
</dbReference>
<dbReference type="Gene3D" id="1.10.246.130">
    <property type="match status" value="1"/>
</dbReference>
<gene>
    <name evidence="14" type="primary">ggt</name>
    <name evidence="13" type="ORF">GKO46_07650</name>
    <name evidence="14" type="ORF">GKO48_01655</name>
</gene>
<evidence type="ECO:0000256" key="3">
    <source>
        <dbReference type="ARBA" id="ARBA00009381"/>
    </source>
</evidence>
<evidence type="ECO:0000256" key="7">
    <source>
        <dbReference type="ARBA" id="ARBA00023315"/>
    </source>
</evidence>
<dbReference type="InterPro" id="IPR000101">
    <property type="entry name" value="GGT_peptidase"/>
</dbReference>
<dbReference type="Proteomes" id="UP001219901">
    <property type="component" value="Chromosome"/>
</dbReference>
<keyword evidence="11" id="KW-0317">Glutathione biosynthesis</keyword>
<reference evidence="15 16" key="1">
    <citation type="submission" date="2019-11" db="EMBL/GenBank/DDBJ databases">
        <authorList>
            <person name="Cho J.-C."/>
        </authorList>
    </citation>
    <scope>NUCLEOTIDE SEQUENCE [LARGE SCALE GENOMIC DNA]</scope>
    <source>
        <strain evidence="14 15">JH1073</strain>
        <strain evidence="13 16">JH702</strain>
    </source>
</reference>
<dbReference type="InterPro" id="IPR051792">
    <property type="entry name" value="GGT_bact"/>
</dbReference>
<dbReference type="AlphaFoldDB" id="A0AAJ6CSI4"/>
<sequence>MRIGDHYASPSMFRDIFVTSISPPSSGMRLSIKSQYSRTPFTRVRSGFRSSSDKGAIWRARAITCSSVRYSMRSCASFLMRSRILRVICRRTQENSSLQRKSKLRISSPIIRHEEISARSGMVVAQHVSAAEIGVEVMQRGGNAVDAAITTAFATGVLLPIWNGISGGGVMTVHMENGDGGTVDFGMQAPGLAHADMYELEDSLDVQGPSRRYSWSKVKNNANTDGYTSIAIPGTVAGLTTALEKWGTIDLDQAVAPAVKLAREGFLLSRTTALAMADKHALLSRFPNTAEVYLNNGSPLVAGAHFVQTEHAETLERLGRVGASDMYGGETGARIAEDVEANGGYLRLSDFEQYKPIVSELPLSGTYRGLSVSGVSGPCAGPTVFEILNILDQFDLAGMGHGSVEFLHTLIEAVKLAAVDRFTFMGDPAVYGFPIDVLADVEYAKSRAVQVDPSQASEFDAGDPWSFAGMERPADFPSPAGSAADEGTTSLTTADKNGNMVALTQTNLAYSGVVNPGVGVMMNDAMGWSAPMPGTVNSIAPFARALNNMTPVILHDNGRAVMAIGGSGGRKIWPAVVQSIVNRVDFGMSLQEAVERPRIHVESDDPTVDPRFGDDVLVELANMGHRVELPPREFTLWPFSEPNGIITEDGELKSGINPQTKPTHAAGY</sequence>
<proteinExistence type="inferred from homology"/>
<dbReference type="PRINTS" id="PR01210">
    <property type="entry name" value="GGTRANSPTASE"/>
</dbReference>
<evidence type="ECO:0000256" key="2">
    <source>
        <dbReference type="ARBA" id="ARBA00001089"/>
    </source>
</evidence>
<name>A0AAJ6CSI4_9CHLR</name>
<feature type="region of interest" description="Disordered" evidence="12">
    <location>
        <begin position="648"/>
        <end position="668"/>
    </location>
</feature>
<evidence type="ECO:0000256" key="9">
    <source>
        <dbReference type="PIRSR" id="PIRSR600101-1"/>
    </source>
</evidence>
<comment type="subunit">
    <text evidence="11">This enzyme consists of two polypeptide chains, which are synthesized in precursor form from a single polypeptide.</text>
</comment>
<reference evidence="15" key="3">
    <citation type="submission" date="2023-06" db="EMBL/GenBank/DDBJ databases">
        <title>Pangenomics reveal diversification of enzyme families and niche specialization in globally abundant SAR202 bacteria.</title>
        <authorList>
            <person name="Saw J.H.W."/>
        </authorList>
    </citation>
    <scope>NUCLEOTIDE SEQUENCE [LARGE SCALE GENOMIC DNA]</scope>
    <source>
        <strain evidence="15">JH1073</strain>
    </source>
</reference>
<dbReference type="Pfam" id="PF01019">
    <property type="entry name" value="G_glu_transpept"/>
    <property type="match status" value="1"/>
</dbReference>
<evidence type="ECO:0000256" key="5">
    <source>
        <dbReference type="ARBA" id="ARBA00022801"/>
    </source>
</evidence>
<keyword evidence="6 11" id="KW-0865">Zymogen</keyword>
<organism evidence="14 15">
    <name type="scientific">Candidatus Lucifugimonas marina</name>
    <dbReference type="NCBI Taxonomy" id="3038979"/>
    <lineage>
        <taxon>Bacteria</taxon>
        <taxon>Bacillati</taxon>
        <taxon>Chloroflexota</taxon>
        <taxon>Dehalococcoidia</taxon>
        <taxon>SAR202 cluster</taxon>
        <taxon>Candidatus Lucifugimonadales</taxon>
        <taxon>Candidatus Lucifugimonadaceae</taxon>
        <taxon>Candidatus Lucifugimonas</taxon>
    </lineage>
</organism>
<comment type="PTM">
    <text evidence="11">Cleaved by autocatalysis into a large and a small subunit.</text>
</comment>
<evidence type="ECO:0000256" key="11">
    <source>
        <dbReference type="RuleBase" id="RU368036"/>
    </source>
</evidence>
<comment type="pathway">
    <text evidence="11">Sulfur metabolism; glutathione metabolism.</text>
</comment>
<keyword evidence="5 11" id="KW-0378">Hydrolase</keyword>
<dbReference type="SUPFAM" id="SSF56235">
    <property type="entry name" value="N-terminal nucleophile aminohydrolases (Ntn hydrolases)"/>
    <property type="match status" value="1"/>
</dbReference>
<dbReference type="EC" id="2.3.2.2" evidence="11"/>
<protein>
    <recommendedName>
        <fullName evidence="11">Glutathione hydrolase proenzyme</fullName>
        <ecNumber evidence="11">2.3.2.2</ecNumber>
        <ecNumber evidence="11">3.4.19.13</ecNumber>
    </recommendedName>
    <component>
        <recommendedName>
            <fullName evidence="11">Glutathione hydrolase large chain</fullName>
        </recommendedName>
    </component>
    <component>
        <recommendedName>
            <fullName evidence="11">Glutathione hydrolase small chain</fullName>
        </recommendedName>
    </component>
</protein>
<accession>A0AAJ6CSI4</accession>
<evidence type="ECO:0000313" key="16">
    <source>
        <dbReference type="Proteomes" id="UP001321249"/>
    </source>
</evidence>
<feature type="binding site" evidence="10">
    <location>
        <position position="569"/>
    </location>
    <ligand>
        <name>L-glutamate</name>
        <dbReference type="ChEBI" id="CHEBI:29985"/>
    </ligand>
</feature>
<evidence type="ECO:0000256" key="1">
    <source>
        <dbReference type="ARBA" id="ARBA00001049"/>
    </source>
</evidence>
<keyword evidence="7 11" id="KW-0012">Acyltransferase</keyword>
<evidence type="ECO:0000256" key="6">
    <source>
        <dbReference type="ARBA" id="ARBA00023145"/>
    </source>
</evidence>
<keyword evidence="4 11" id="KW-0808">Transferase</keyword>
<evidence type="ECO:0000256" key="12">
    <source>
        <dbReference type="SAM" id="MobiDB-lite"/>
    </source>
</evidence>
<evidence type="ECO:0000256" key="4">
    <source>
        <dbReference type="ARBA" id="ARBA00022679"/>
    </source>
</evidence>
<dbReference type="PANTHER" id="PTHR43199:SF1">
    <property type="entry name" value="GLUTATHIONE HYDROLASE PROENZYME"/>
    <property type="match status" value="1"/>
</dbReference>
<dbReference type="EC" id="3.4.19.13" evidence="11"/>
<comment type="catalytic activity">
    <reaction evidence="2 11">
        <text>glutathione + H2O = L-cysteinylglycine + L-glutamate</text>
        <dbReference type="Rhea" id="RHEA:28807"/>
        <dbReference type="ChEBI" id="CHEBI:15377"/>
        <dbReference type="ChEBI" id="CHEBI:29985"/>
        <dbReference type="ChEBI" id="CHEBI:57925"/>
        <dbReference type="ChEBI" id="CHEBI:61694"/>
        <dbReference type="EC" id="3.4.19.13"/>
    </reaction>
</comment>
<evidence type="ECO:0000313" key="13">
    <source>
        <dbReference type="EMBL" id="MDG0866944.1"/>
    </source>
</evidence>
<dbReference type="InterPro" id="IPR043137">
    <property type="entry name" value="GGT_ssub_C"/>
</dbReference>
<feature type="active site" description="Nucleophile" evidence="9">
    <location>
        <position position="488"/>
    </location>
</feature>
<comment type="similarity">
    <text evidence="3 11">Belongs to the gamma-glutamyltransferase family.</text>
</comment>
<dbReference type="EMBL" id="CP046147">
    <property type="protein sequence ID" value="WFG38362.1"/>
    <property type="molecule type" value="Genomic_DNA"/>
</dbReference>
<evidence type="ECO:0000256" key="10">
    <source>
        <dbReference type="PIRSR" id="PIRSR600101-2"/>
    </source>
</evidence>
<evidence type="ECO:0000313" key="14">
    <source>
        <dbReference type="EMBL" id="WFG38362.1"/>
    </source>
</evidence>
<dbReference type="EMBL" id="WMBE01000002">
    <property type="protein sequence ID" value="MDG0866944.1"/>
    <property type="molecule type" value="Genomic_DNA"/>
</dbReference>
<keyword evidence="15" id="KW-1185">Reference proteome</keyword>
<dbReference type="Gene3D" id="3.60.20.40">
    <property type="match status" value="1"/>
</dbReference>
<evidence type="ECO:0000256" key="8">
    <source>
        <dbReference type="ARBA" id="ARBA00047417"/>
    </source>
</evidence>
<dbReference type="GO" id="GO:0006750">
    <property type="term" value="P:glutathione biosynthetic process"/>
    <property type="evidence" value="ECO:0007669"/>
    <property type="project" value="UniProtKB-KW"/>
</dbReference>
<evidence type="ECO:0000313" key="15">
    <source>
        <dbReference type="Proteomes" id="UP001219901"/>
    </source>
</evidence>
<dbReference type="InterPro" id="IPR029055">
    <property type="entry name" value="Ntn_hydrolases_N"/>
</dbReference>
<comment type="catalytic activity">
    <reaction evidence="8 11">
        <text>an N-terminal (5-L-glutamyl)-[peptide] + an alpha-amino acid = 5-L-glutamyl amino acid + an N-terminal L-alpha-aminoacyl-[peptide]</text>
        <dbReference type="Rhea" id="RHEA:23904"/>
        <dbReference type="Rhea" id="RHEA-COMP:9780"/>
        <dbReference type="Rhea" id="RHEA-COMP:9795"/>
        <dbReference type="ChEBI" id="CHEBI:77644"/>
        <dbReference type="ChEBI" id="CHEBI:78597"/>
        <dbReference type="ChEBI" id="CHEBI:78599"/>
        <dbReference type="ChEBI" id="CHEBI:78608"/>
        <dbReference type="EC" id="2.3.2.2"/>
    </reaction>
</comment>
<dbReference type="InterPro" id="IPR043138">
    <property type="entry name" value="GGT_lsub"/>
</dbReference>